<evidence type="ECO:0000313" key="3">
    <source>
        <dbReference type="Proteomes" id="UP000631114"/>
    </source>
</evidence>
<accession>A0A835LCW3</accession>
<dbReference type="AlphaFoldDB" id="A0A835LCW3"/>
<organism evidence="2 3">
    <name type="scientific">Coptis chinensis</name>
    <dbReference type="NCBI Taxonomy" id="261450"/>
    <lineage>
        <taxon>Eukaryota</taxon>
        <taxon>Viridiplantae</taxon>
        <taxon>Streptophyta</taxon>
        <taxon>Embryophyta</taxon>
        <taxon>Tracheophyta</taxon>
        <taxon>Spermatophyta</taxon>
        <taxon>Magnoliopsida</taxon>
        <taxon>Ranunculales</taxon>
        <taxon>Ranunculaceae</taxon>
        <taxon>Coptidoideae</taxon>
        <taxon>Coptis</taxon>
    </lineage>
</organism>
<reference evidence="2 3" key="1">
    <citation type="submission" date="2020-10" db="EMBL/GenBank/DDBJ databases">
        <title>The Coptis chinensis genome and diversification of protoberbering-type alkaloids.</title>
        <authorList>
            <person name="Wang B."/>
            <person name="Shu S."/>
            <person name="Song C."/>
            <person name="Liu Y."/>
        </authorList>
    </citation>
    <scope>NUCLEOTIDE SEQUENCE [LARGE SCALE GENOMIC DNA]</scope>
    <source>
        <strain evidence="2">HL-2020</strain>
        <tissue evidence="2">Leaf</tissue>
    </source>
</reference>
<evidence type="ECO:0000256" key="1">
    <source>
        <dbReference type="SAM" id="MobiDB-lite"/>
    </source>
</evidence>
<feature type="compositionally biased region" description="Basic and acidic residues" evidence="1">
    <location>
        <begin position="15"/>
        <end position="25"/>
    </location>
</feature>
<dbReference type="OrthoDB" id="10259687at2759"/>
<keyword evidence="3" id="KW-1185">Reference proteome</keyword>
<dbReference type="EMBL" id="JADFTS010000045">
    <property type="protein sequence ID" value="KAF9587139.1"/>
    <property type="molecule type" value="Genomic_DNA"/>
</dbReference>
<name>A0A835LCW3_9MAGN</name>
<protein>
    <submittedName>
        <fullName evidence="2">Uncharacterized protein</fullName>
    </submittedName>
</protein>
<proteinExistence type="predicted"/>
<gene>
    <name evidence="2" type="ORF">IFM89_039656</name>
</gene>
<feature type="compositionally biased region" description="Polar residues" evidence="1">
    <location>
        <begin position="42"/>
        <end position="66"/>
    </location>
</feature>
<comment type="caution">
    <text evidence="2">The sequence shown here is derived from an EMBL/GenBank/DDBJ whole genome shotgun (WGS) entry which is preliminary data.</text>
</comment>
<dbReference type="Proteomes" id="UP000631114">
    <property type="component" value="Unassembled WGS sequence"/>
</dbReference>
<sequence>MPPGNRDSTVYVGNLDERVTDKISGQDKSSQKVSTHILPMNSLPNLSSHPPQLNYTGNSQRSSRNYAQPELSPLGMVQPNGYRSSIIGNTPDYSRRVFGAALDSVSHSSHRPYEWKNPNVYPSN</sequence>
<feature type="region of interest" description="Disordered" evidence="1">
    <location>
        <begin position="1"/>
        <end position="83"/>
    </location>
</feature>
<evidence type="ECO:0000313" key="2">
    <source>
        <dbReference type="EMBL" id="KAF9587139.1"/>
    </source>
</evidence>